<accession>A0ACC2N4J4</accession>
<keyword evidence="2" id="KW-1185">Reference proteome</keyword>
<sequence length="700" mass="80521">MSSVDLRNDLLVLTLKLYDTHVIPRAVVQSIIDTLISFATKSLSEYFLQEIKIRNVCDQNTLAGIRQIFEESSTILESFDTEHKRFQIYRERGLLLEPQCQVLSKSGKTSETRHISAHWILKTFLELPGCLDLLLKHMNAVENEENIMSNIVQFEFWRKVLKLFRERYGPNFIVIPIAWAHDDSEPLNVLGSHAGENSLGDVFLTLPGFPPSIVSKLENIFLVDLFYAKDRKEFGNIAVYSRLITELNSLQRDGLGIEINDKRIRVYFQPCYETGDNKGLNEDLGCVSYSTISRPCRICRADISQIQTMIFEVIELLRTKENYSEDCRLKIPSGTGIIEECCFNELEGFQFPYNSILDLMHDVFEGGGNITMTHVLYDLIYKQGKFSLDYLNNRITWLNKTVFKISNAIPMIKDKHITVKKKLKMSSAEMMNFIKFFGVLVGERIDDADENDTWTLFIRLRKLTDLFLSPRMVEGHIMQISVLVPDFLFLYIELYGPLTYKLYNFIHIIRVIRKFGPLIYYWAMRLESKQRELKLIATTSCSSVNLLQTISLRSQLKLAYSKLTRTTECAEFSAESIEIVDPKTRLMYSNDVSQDISISSATHLKFKGIELCNGMLLVSEMGDDDLLTFGVIKNLYIVGENVMLLLQPYTNIYFDSRMHAYHVGGRDVRILKNANDLPDIHPCTLLLSDGLHNAIPDYIL</sequence>
<proteinExistence type="predicted"/>
<evidence type="ECO:0000313" key="1">
    <source>
        <dbReference type="EMBL" id="KAJ8665977.1"/>
    </source>
</evidence>
<dbReference type="Proteomes" id="UP001239111">
    <property type="component" value="Chromosome 4"/>
</dbReference>
<comment type="caution">
    <text evidence="1">The sequence shown here is derived from an EMBL/GenBank/DDBJ whole genome shotgun (WGS) entry which is preliminary data.</text>
</comment>
<gene>
    <name evidence="1" type="ORF">QAD02_007639</name>
</gene>
<name>A0ACC2N4J4_9HYME</name>
<organism evidence="1 2">
    <name type="scientific">Eretmocerus hayati</name>
    <dbReference type="NCBI Taxonomy" id="131215"/>
    <lineage>
        <taxon>Eukaryota</taxon>
        <taxon>Metazoa</taxon>
        <taxon>Ecdysozoa</taxon>
        <taxon>Arthropoda</taxon>
        <taxon>Hexapoda</taxon>
        <taxon>Insecta</taxon>
        <taxon>Pterygota</taxon>
        <taxon>Neoptera</taxon>
        <taxon>Endopterygota</taxon>
        <taxon>Hymenoptera</taxon>
        <taxon>Apocrita</taxon>
        <taxon>Proctotrupomorpha</taxon>
        <taxon>Chalcidoidea</taxon>
        <taxon>Aphelinidae</taxon>
        <taxon>Aphelininae</taxon>
        <taxon>Eretmocerus</taxon>
    </lineage>
</organism>
<protein>
    <submittedName>
        <fullName evidence="1">Uncharacterized protein</fullName>
    </submittedName>
</protein>
<reference evidence="1" key="1">
    <citation type="submission" date="2023-04" db="EMBL/GenBank/DDBJ databases">
        <title>A chromosome-level genome assembly of the parasitoid wasp Eretmocerus hayati.</title>
        <authorList>
            <person name="Zhong Y."/>
            <person name="Liu S."/>
            <person name="Liu Y."/>
        </authorList>
    </citation>
    <scope>NUCLEOTIDE SEQUENCE</scope>
    <source>
        <strain evidence="1">ZJU_SS_LIU_2023</strain>
    </source>
</reference>
<evidence type="ECO:0000313" key="2">
    <source>
        <dbReference type="Proteomes" id="UP001239111"/>
    </source>
</evidence>
<dbReference type="EMBL" id="CM056744">
    <property type="protein sequence ID" value="KAJ8665977.1"/>
    <property type="molecule type" value="Genomic_DNA"/>
</dbReference>